<keyword evidence="2" id="KW-0732">Signal</keyword>
<dbReference type="Proteomes" id="UP000295444">
    <property type="component" value="Unassembled WGS sequence"/>
</dbReference>
<evidence type="ECO:0000256" key="2">
    <source>
        <dbReference type="SAM" id="SignalP"/>
    </source>
</evidence>
<gene>
    <name evidence="4" type="ORF">EV186_108177</name>
</gene>
<dbReference type="EMBL" id="SNXZ01000008">
    <property type="protein sequence ID" value="TDP91964.1"/>
    <property type="molecule type" value="Genomic_DNA"/>
</dbReference>
<keyword evidence="5" id="KW-1185">Reference proteome</keyword>
<reference evidence="4 5" key="1">
    <citation type="submission" date="2019-03" db="EMBL/GenBank/DDBJ databases">
        <title>Genomic Encyclopedia of Type Strains, Phase IV (KMG-IV): sequencing the most valuable type-strain genomes for metagenomic binning, comparative biology and taxonomic classification.</title>
        <authorList>
            <person name="Goeker M."/>
        </authorList>
    </citation>
    <scope>NUCLEOTIDE SEQUENCE [LARGE SCALE GENOMIC DNA]</scope>
    <source>
        <strain evidence="4 5">DSM 45361</strain>
    </source>
</reference>
<dbReference type="InterPro" id="IPR054384">
    <property type="entry name" value="SecDF_P1_head"/>
</dbReference>
<sequence length="194" mass="19969">MITVLAALAVGALFAGCATEVAGAAQAEPRAARLAAPDRLQIRLVLEDVTDLTATTTAPVPVERSQASNDNPVPGTVIRPSAPTGSVVAADADGHRYLLGPVELDGAQIESAKAKPNPVDKGNWEVDITMTATGRAAFTELTKVNTGQRFAIVASGQVLSAPRITTVIDQGKVRITGGFTKGEATELADSINRG</sequence>
<accession>A0A4R6RYL8</accession>
<dbReference type="Gene3D" id="3.30.1360.200">
    <property type="match status" value="1"/>
</dbReference>
<evidence type="ECO:0000313" key="4">
    <source>
        <dbReference type="EMBL" id="TDP91964.1"/>
    </source>
</evidence>
<feature type="signal peptide" evidence="2">
    <location>
        <begin position="1"/>
        <end position="27"/>
    </location>
</feature>
<dbReference type="AlphaFoldDB" id="A0A4R6RYL8"/>
<evidence type="ECO:0000256" key="1">
    <source>
        <dbReference type="SAM" id="MobiDB-lite"/>
    </source>
</evidence>
<name>A0A4R6RYL8_LABRH</name>
<feature type="chain" id="PRO_5020499231" description="SecDF P1 head subdomain domain-containing protein" evidence="2">
    <location>
        <begin position="28"/>
        <end position="194"/>
    </location>
</feature>
<protein>
    <recommendedName>
        <fullName evidence="3">SecDF P1 head subdomain domain-containing protein</fullName>
    </recommendedName>
</protein>
<feature type="region of interest" description="Disordered" evidence="1">
    <location>
        <begin position="60"/>
        <end position="85"/>
    </location>
</feature>
<dbReference type="Pfam" id="PF22599">
    <property type="entry name" value="SecDF_P1_head"/>
    <property type="match status" value="1"/>
</dbReference>
<evidence type="ECO:0000313" key="5">
    <source>
        <dbReference type="Proteomes" id="UP000295444"/>
    </source>
</evidence>
<organism evidence="4 5">
    <name type="scientific">Labedaea rhizosphaerae</name>
    <dbReference type="NCBI Taxonomy" id="598644"/>
    <lineage>
        <taxon>Bacteria</taxon>
        <taxon>Bacillati</taxon>
        <taxon>Actinomycetota</taxon>
        <taxon>Actinomycetes</taxon>
        <taxon>Pseudonocardiales</taxon>
        <taxon>Pseudonocardiaceae</taxon>
        <taxon>Labedaea</taxon>
    </lineage>
</organism>
<proteinExistence type="predicted"/>
<feature type="domain" description="SecDF P1 head subdomain" evidence="3">
    <location>
        <begin position="91"/>
        <end position="193"/>
    </location>
</feature>
<evidence type="ECO:0000259" key="3">
    <source>
        <dbReference type="Pfam" id="PF22599"/>
    </source>
</evidence>
<comment type="caution">
    <text evidence="4">The sequence shown here is derived from an EMBL/GenBank/DDBJ whole genome shotgun (WGS) entry which is preliminary data.</text>
</comment>